<dbReference type="SUPFAM" id="SSF82153">
    <property type="entry name" value="FAS1 domain"/>
    <property type="match status" value="1"/>
</dbReference>
<evidence type="ECO:0000313" key="4">
    <source>
        <dbReference type="Proteomes" id="UP000663852"/>
    </source>
</evidence>
<name>A0A813QW65_ADIRI</name>
<reference evidence="3" key="1">
    <citation type="submission" date="2021-02" db="EMBL/GenBank/DDBJ databases">
        <authorList>
            <person name="Nowell W R."/>
        </authorList>
    </citation>
    <scope>NUCLEOTIDE SEQUENCE</scope>
</reference>
<feature type="domain" description="FAS1" evidence="2">
    <location>
        <begin position="1"/>
        <end position="116"/>
    </location>
</feature>
<feature type="signal peptide" evidence="1">
    <location>
        <begin position="1"/>
        <end position="23"/>
    </location>
</feature>
<dbReference type="Proteomes" id="UP000663852">
    <property type="component" value="Unassembled WGS sequence"/>
</dbReference>
<feature type="chain" id="PRO_5032267617" description="FAS1 domain-containing protein" evidence="1">
    <location>
        <begin position="24"/>
        <end position="116"/>
    </location>
</feature>
<dbReference type="EMBL" id="CAJNOJ010000009">
    <property type="protein sequence ID" value="CAF0774498.1"/>
    <property type="molecule type" value="Genomic_DNA"/>
</dbReference>
<comment type="caution">
    <text evidence="3">The sequence shown here is derived from an EMBL/GenBank/DDBJ whole genome shotgun (WGS) entry which is preliminary data.</text>
</comment>
<dbReference type="Pfam" id="PF02469">
    <property type="entry name" value="Fasciclin"/>
    <property type="match status" value="1"/>
</dbReference>
<dbReference type="InterPro" id="IPR000782">
    <property type="entry name" value="FAS1_domain"/>
</dbReference>
<dbReference type="PROSITE" id="PS50213">
    <property type="entry name" value="FAS1"/>
    <property type="match status" value="1"/>
</dbReference>
<keyword evidence="1" id="KW-0732">Signal</keyword>
<organism evidence="3 4">
    <name type="scientific">Adineta ricciae</name>
    <name type="common">Rotifer</name>
    <dbReference type="NCBI Taxonomy" id="249248"/>
    <lineage>
        <taxon>Eukaryota</taxon>
        <taxon>Metazoa</taxon>
        <taxon>Spiralia</taxon>
        <taxon>Gnathifera</taxon>
        <taxon>Rotifera</taxon>
        <taxon>Eurotatoria</taxon>
        <taxon>Bdelloidea</taxon>
        <taxon>Adinetida</taxon>
        <taxon>Adinetidae</taxon>
        <taxon>Adineta</taxon>
    </lineage>
</organism>
<evidence type="ECO:0000259" key="2">
    <source>
        <dbReference type="PROSITE" id="PS50213"/>
    </source>
</evidence>
<proteinExistence type="predicted"/>
<accession>A0A813QW65</accession>
<dbReference type="AlphaFoldDB" id="A0A813QW65"/>
<evidence type="ECO:0000313" key="3">
    <source>
        <dbReference type="EMBL" id="CAF0774498.1"/>
    </source>
</evidence>
<evidence type="ECO:0000256" key="1">
    <source>
        <dbReference type="SAM" id="SignalP"/>
    </source>
</evidence>
<gene>
    <name evidence="3" type="ORF">EDS130_LOCUS3496</name>
</gene>
<sequence>MMNSSVILMLFLTLLHNIDIVTGDNVLKAAGAEEASQQAGSFTVSAPTDSAFAKILQEIVQRLLDPKNRDQLDEILFYHAIGNKTLTGNFIAIIKQRTQIKTNNATVVASNIMANK</sequence>
<dbReference type="Gene3D" id="2.30.180.10">
    <property type="entry name" value="FAS1 domain"/>
    <property type="match status" value="1"/>
</dbReference>
<dbReference type="OrthoDB" id="286301at2759"/>
<protein>
    <recommendedName>
        <fullName evidence="2">FAS1 domain-containing protein</fullName>
    </recommendedName>
</protein>
<dbReference type="InterPro" id="IPR036378">
    <property type="entry name" value="FAS1_dom_sf"/>
</dbReference>